<accession>A0A7R8ZP82</accession>
<organism evidence="2">
    <name type="scientific">Cyprideis torosa</name>
    <dbReference type="NCBI Taxonomy" id="163714"/>
    <lineage>
        <taxon>Eukaryota</taxon>
        <taxon>Metazoa</taxon>
        <taxon>Ecdysozoa</taxon>
        <taxon>Arthropoda</taxon>
        <taxon>Crustacea</taxon>
        <taxon>Oligostraca</taxon>
        <taxon>Ostracoda</taxon>
        <taxon>Podocopa</taxon>
        <taxon>Podocopida</taxon>
        <taxon>Cytherocopina</taxon>
        <taxon>Cytheroidea</taxon>
        <taxon>Cytherideidae</taxon>
        <taxon>Cyprideis</taxon>
    </lineage>
</organism>
<feature type="region of interest" description="Disordered" evidence="1">
    <location>
        <begin position="21"/>
        <end position="46"/>
    </location>
</feature>
<proteinExistence type="predicted"/>
<dbReference type="AlphaFoldDB" id="A0A7R8ZP82"/>
<gene>
    <name evidence="2" type="ORF">CTOB1V02_LOCUS9817</name>
</gene>
<feature type="region of interest" description="Disordered" evidence="1">
    <location>
        <begin position="261"/>
        <end position="290"/>
    </location>
</feature>
<evidence type="ECO:0000256" key="1">
    <source>
        <dbReference type="SAM" id="MobiDB-lite"/>
    </source>
</evidence>
<feature type="compositionally biased region" description="Low complexity" evidence="1">
    <location>
        <begin position="67"/>
        <end position="82"/>
    </location>
</feature>
<feature type="compositionally biased region" description="Low complexity" evidence="1">
    <location>
        <begin position="91"/>
        <end position="102"/>
    </location>
</feature>
<reference evidence="2" key="1">
    <citation type="submission" date="2020-11" db="EMBL/GenBank/DDBJ databases">
        <authorList>
            <person name="Tran Van P."/>
        </authorList>
    </citation>
    <scope>NUCLEOTIDE SEQUENCE</scope>
</reference>
<sequence length="389" mass="40781">MIFMMLGVSSVSPVPFFPMSTHSPSSTAGPPPAHAPQPLFNSSSSTSQADKYAALADLDEVFRVSTAPPAATSAPPASATATQGTGSFWGSSSQPVSTNQSSLFSPPSTGFASSAFQTTSVFSTSPKTRPTNTGFSTAELAKFGIPQAPLTSFGLDSCGESFMLCEQKMSLRKKDNYEDQDLEEVSDDVEKWMPMPSIVCMMNWIVPSYYIRVDHQTACFGSAFAPDMGGAFSSPPPNFSNGFGQMGGAHTSIASTMSTSSNPFVTASPSPPVDRFGDSSTLGAPPSQPVPIKSTNPFLTHTSDTHADVNGLGQSPGAWGQAPLGWRQADPFATAPMTTGVGKTEATAAAVANKKYDFDWSRVTNLRQPQAQSPAGGSSMDQAFVNPFL</sequence>
<name>A0A7R8ZP82_9CRUS</name>
<dbReference type="EMBL" id="OB664077">
    <property type="protein sequence ID" value="CAD7231974.1"/>
    <property type="molecule type" value="Genomic_DNA"/>
</dbReference>
<evidence type="ECO:0000313" key="2">
    <source>
        <dbReference type="EMBL" id="CAD7231974.1"/>
    </source>
</evidence>
<feature type="region of interest" description="Disordered" evidence="1">
    <location>
        <begin position="67"/>
        <end position="104"/>
    </location>
</feature>
<protein>
    <submittedName>
        <fullName evidence="2">Uncharacterized protein</fullName>
    </submittedName>
</protein>